<dbReference type="Proteomes" id="UP000320593">
    <property type="component" value="Unassembled WGS sequence"/>
</dbReference>
<comment type="caution">
    <text evidence="2">The sequence shown here is derived from an EMBL/GenBank/DDBJ whole genome shotgun (WGS) entry which is preliminary data.</text>
</comment>
<evidence type="ECO:0000313" key="3">
    <source>
        <dbReference type="Proteomes" id="UP000320593"/>
    </source>
</evidence>
<keyword evidence="3" id="KW-1185">Reference proteome</keyword>
<evidence type="ECO:0000256" key="1">
    <source>
        <dbReference type="SAM" id="MobiDB-lite"/>
    </source>
</evidence>
<proteinExistence type="predicted"/>
<evidence type="ECO:0000313" key="2">
    <source>
        <dbReference type="EMBL" id="TWI82953.1"/>
    </source>
</evidence>
<dbReference type="RefSeq" id="WP_145345773.1">
    <property type="nucleotide sequence ID" value="NZ_SMLY01000080.1"/>
</dbReference>
<dbReference type="Pfam" id="PF21973">
    <property type="entry name" value="DUF6925"/>
    <property type="match status" value="1"/>
</dbReference>
<name>A0A562SP48_9HYPH</name>
<accession>A0A562SP48</accession>
<dbReference type="OrthoDB" id="3569535at2"/>
<organism evidence="2 3">
    <name type="scientific">Roseibium hamelinense</name>
    <dbReference type="NCBI Taxonomy" id="150831"/>
    <lineage>
        <taxon>Bacteria</taxon>
        <taxon>Pseudomonadati</taxon>
        <taxon>Pseudomonadota</taxon>
        <taxon>Alphaproteobacteria</taxon>
        <taxon>Hyphomicrobiales</taxon>
        <taxon>Stappiaceae</taxon>
        <taxon>Roseibium</taxon>
    </lineage>
</organism>
<feature type="region of interest" description="Disordered" evidence="1">
    <location>
        <begin position="332"/>
        <end position="356"/>
    </location>
</feature>
<dbReference type="InterPro" id="IPR053838">
    <property type="entry name" value="DUF6925"/>
</dbReference>
<reference evidence="2 3" key="1">
    <citation type="submission" date="2019-07" db="EMBL/GenBank/DDBJ databases">
        <title>Genomic Encyclopedia of Archaeal and Bacterial Type Strains, Phase II (KMG-II): from individual species to whole genera.</title>
        <authorList>
            <person name="Goeker M."/>
        </authorList>
    </citation>
    <scope>NUCLEOTIDE SEQUENCE [LARGE SCALE GENOMIC DNA]</scope>
    <source>
        <strain evidence="2 3">ATCC BAA-252</strain>
    </source>
</reference>
<protein>
    <submittedName>
        <fullName evidence="2">Uncharacterized protein</fullName>
    </submittedName>
</protein>
<dbReference type="AlphaFoldDB" id="A0A562SP48"/>
<gene>
    <name evidence="2" type="ORF">JM93_03468</name>
</gene>
<dbReference type="EMBL" id="VLLF01000008">
    <property type="protein sequence ID" value="TWI82953.1"/>
    <property type="molecule type" value="Genomic_DNA"/>
</dbReference>
<feature type="compositionally biased region" description="Basic and acidic residues" evidence="1">
    <location>
        <begin position="345"/>
        <end position="356"/>
    </location>
</feature>
<sequence>MSENLHHVLKLQLLDIDAGWSIGSFGAIGEFHQRPCDILSLDDPDQLIRVSEKGGLRLIPGRLADVTPIAYETLSRHPQRWGQGLALCLPDNKAVAARRSVLTELGPDTDALKPEDRDGVLFDMGLDQPQIDFCIRTCDPKLLSVLRAQTGRSLFEPDNPAMSAILNAHPARVVISPLGRVEVYQMIGGPDTGGVSPDGPHTHVLPNLLRVNRTHSANTLIPDGLIPCAYLHPASPVMGHRGEDIPFDTGRFVAFQALLDRFGLPEYVATKTEVLSALEASRGDALSEPETRVKRVALRNTLRQQARLAELTNDEARTQLCALLMRQFDRSAAAGQDPDLDLDADPDRPGHEGERS</sequence>